<sequence>MNDNVTRRTADKRTLLRATTRIYELDHNITLFQLQAFLYVANNEGCSQAQVQKFLGTSSAVSSRTVSRFFDKDYRGQKGFGFLRQERDPDDQRLRIISLTAEGRAFLRGLVDDLNYGD</sequence>
<dbReference type="Gene3D" id="1.10.10.10">
    <property type="entry name" value="Winged helix-like DNA-binding domain superfamily/Winged helix DNA-binding domain"/>
    <property type="match status" value="1"/>
</dbReference>
<organism evidence="1 2">
    <name type="scientific">Parvularcula lutaonensis</name>
    <dbReference type="NCBI Taxonomy" id="491923"/>
    <lineage>
        <taxon>Bacteria</taxon>
        <taxon>Pseudomonadati</taxon>
        <taxon>Pseudomonadota</taxon>
        <taxon>Alphaproteobacteria</taxon>
        <taxon>Parvularculales</taxon>
        <taxon>Parvularculaceae</taxon>
        <taxon>Parvularcula</taxon>
    </lineage>
</organism>
<dbReference type="InterPro" id="IPR036388">
    <property type="entry name" value="WH-like_DNA-bd_sf"/>
</dbReference>
<dbReference type="SUPFAM" id="SSF46785">
    <property type="entry name" value="Winged helix' DNA-binding domain"/>
    <property type="match status" value="1"/>
</dbReference>
<dbReference type="InterPro" id="IPR036390">
    <property type="entry name" value="WH_DNA-bd_sf"/>
</dbReference>
<dbReference type="RefSeq" id="WP_189576409.1">
    <property type="nucleotide sequence ID" value="NZ_BMXU01000002.1"/>
</dbReference>
<dbReference type="EMBL" id="JBHRVA010000003">
    <property type="protein sequence ID" value="MFC3303654.1"/>
    <property type="molecule type" value="Genomic_DNA"/>
</dbReference>
<dbReference type="Proteomes" id="UP001595607">
    <property type="component" value="Unassembled WGS sequence"/>
</dbReference>
<protein>
    <submittedName>
        <fullName evidence="1">MarR family winged helix-turn-helix transcriptional regulator</fullName>
    </submittedName>
</protein>
<reference evidence="2" key="1">
    <citation type="journal article" date="2019" name="Int. J. Syst. Evol. Microbiol.">
        <title>The Global Catalogue of Microorganisms (GCM) 10K type strain sequencing project: providing services to taxonomists for standard genome sequencing and annotation.</title>
        <authorList>
            <consortium name="The Broad Institute Genomics Platform"/>
            <consortium name="The Broad Institute Genome Sequencing Center for Infectious Disease"/>
            <person name="Wu L."/>
            <person name="Ma J."/>
        </authorList>
    </citation>
    <scope>NUCLEOTIDE SEQUENCE [LARGE SCALE GENOMIC DNA]</scope>
    <source>
        <strain evidence="2">KCTC 22245</strain>
    </source>
</reference>
<evidence type="ECO:0000313" key="1">
    <source>
        <dbReference type="EMBL" id="MFC3303654.1"/>
    </source>
</evidence>
<keyword evidence="2" id="KW-1185">Reference proteome</keyword>
<proteinExistence type="predicted"/>
<accession>A0ABV7MDX1</accession>
<gene>
    <name evidence="1" type="ORF">ACFONP_13045</name>
</gene>
<evidence type="ECO:0000313" key="2">
    <source>
        <dbReference type="Proteomes" id="UP001595607"/>
    </source>
</evidence>
<name>A0ABV7MDX1_9PROT</name>
<comment type="caution">
    <text evidence="1">The sequence shown here is derived from an EMBL/GenBank/DDBJ whole genome shotgun (WGS) entry which is preliminary data.</text>
</comment>